<organism evidence="1 2">
    <name type="scientific">Chloracidobacterium thermophilum (strain B)</name>
    <dbReference type="NCBI Taxonomy" id="981222"/>
    <lineage>
        <taxon>Bacteria</taxon>
        <taxon>Pseudomonadati</taxon>
        <taxon>Acidobacteriota</taxon>
        <taxon>Terriglobia</taxon>
        <taxon>Terriglobales</taxon>
        <taxon>Acidobacteriaceae</taxon>
        <taxon>Chloracidobacterium</taxon>
    </lineage>
</organism>
<dbReference type="KEGG" id="ctm:Cabther_A0378"/>
<evidence type="ECO:0000313" key="2">
    <source>
        <dbReference type="Proteomes" id="UP000006791"/>
    </source>
</evidence>
<evidence type="ECO:0000313" key="1">
    <source>
        <dbReference type="EMBL" id="AEP11140.1"/>
    </source>
</evidence>
<keyword evidence="2" id="KW-1185">Reference proteome</keyword>
<accession>G2LGM9</accession>
<reference evidence="1 2" key="1">
    <citation type="journal article" date="2012" name="Environ. Microbiol.">
        <title>Complete genome of Candidatus Chloracidobacterium thermophilum, a chlorophyll-based photoheterotroph belonging to the phylum Acidobacteria.</title>
        <authorList>
            <person name="Garcia Costas A.M."/>
            <person name="Liu Z."/>
            <person name="Tomsho L.P."/>
            <person name="Schuster S.C."/>
            <person name="Ward D.M."/>
            <person name="Bryant D.A."/>
        </authorList>
    </citation>
    <scope>NUCLEOTIDE SEQUENCE [LARGE SCALE GENOMIC DNA]</scope>
    <source>
        <strain evidence="1 2">B</strain>
    </source>
</reference>
<name>G2LGM9_CHLTF</name>
<sequence>MGYPGTKPLFQGLFHVPAAIQGGCLRKPPAALPSRLAGRAARLPVWLPAFLPACLPALPSCLAFLPGAGNPPASRRQAATHCLAGRKRYRTELRADGAARRIDAGHGRLPVCTASYGRGRP</sequence>
<dbReference type="EMBL" id="CP002514">
    <property type="protein sequence ID" value="AEP11140.1"/>
    <property type="molecule type" value="Genomic_DNA"/>
</dbReference>
<dbReference type="AlphaFoldDB" id="G2LGM9"/>
<dbReference type="Proteomes" id="UP000006791">
    <property type="component" value="Chromosome 1"/>
</dbReference>
<dbReference type="HOGENOM" id="CLU_2033922_0_0_0"/>
<protein>
    <submittedName>
        <fullName evidence="1">Uncharacterized protein</fullName>
    </submittedName>
</protein>
<proteinExistence type="predicted"/>
<gene>
    <name evidence="1" type="ordered locus">Cabther_A0378</name>
</gene>